<feature type="transmembrane region" description="Helical" evidence="1">
    <location>
        <begin position="46"/>
        <end position="67"/>
    </location>
</feature>
<dbReference type="InParanoid" id="A0A409Y5M4"/>
<gene>
    <name evidence="2" type="ORF">CVT26_013523</name>
</gene>
<keyword evidence="1" id="KW-0472">Membrane</keyword>
<feature type="transmembrane region" description="Helical" evidence="1">
    <location>
        <begin position="276"/>
        <end position="294"/>
    </location>
</feature>
<evidence type="ECO:0000256" key="1">
    <source>
        <dbReference type="SAM" id="Phobius"/>
    </source>
</evidence>
<sequence>MSKFPRFFIYWLAIVTITTVSFLATASKLVVKPLDFEAPISSTTDLFIPDVSSSVFLAFHICFMFLIRQVSLLAEFISVDPIARTMTMDWYPTLQALNCSSSEPLIVDVYVPNVLLDTSSPSYNTTLLDQPTIRLNSTTLCISSIQYPSFRTISKLVALRGEFSLEDTARKSTLENYPFDVYLAEIAVYTRNLKTSAVMGPKVSGSFGVAVNFEITLSQEHLNQNTQAGNLLLYFRIGRSTATQAFVVIVAVTNWLAAVAFMTICVATLVYRPHKIYAEMFVVPVGSLFAFTSIRANLPGAPTGFGGYHLLDSAAINKSGQVQR</sequence>
<keyword evidence="3" id="KW-1185">Reference proteome</keyword>
<reference evidence="2 3" key="1">
    <citation type="journal article" date="2018" name="Evol. Lett.">
        <title>Horizontal gene cluster transfer increased hallucinogenic mushroom diversity.</title>
        <authorList>
            <person name="Reynolds H.T."/>
            <person name="Vijayakumar V."/>
            <person name="Gluck-Thaler E."/>
            <person name="Korotkin H.B."/>
            <person name="Matheny P.B."/>
            <person name="Slot J.C."/>
        </authorList>
    </citation>
    <scope>NUCLEOTIDE SEQUENCE [LARGE SCALE GENOMIC DNA]</scope>
    <source>
        <strain evidence="2 3">SRW20</strain>
    </source>
</reference>
<dbReference type="EMBL" id="NHYE01001127">
    <property type="protein sequence ID" value="PPQ98279.1"/>
    <property type="molecule type" value="Genomic_DNA"/>
</dbReference>
<name>A0A409Y5M4_9AGAR</name>
<evidence type="ECO:0000313" key="2">
    <source>
        <dbReference type="EMBL" id="PPQ98279.1"/>
    </source>
</evidence>
<dbReference type="OrthoDB" id="2923771at2759"/>
<dbReference type="AlphaFoldDB" id="A0A409Y5M4"/>
<dbReference type="Pfam" id="PF14494">
    <property type="entry name" value="DUF4436"/>
    <property type="match status" value="1"/>
</dbReference>
<feature type="transmembrane region" description="Helical" evidence="1">
    <location>
        <begin position="7"/>
        <end position="26"/>
    </location>
</feature>
<dbReference type="Proteomes" id="UP000284706">
    <property type="component" value="Unassembled WGS sequence"/>
</dbReference>
<dbReference type="InterPro" id="IPR027948">
    <property type="entry name" value="DUF4436"/>
</dbReference>
<comment type="caution">
    <text evidence="2">The sequence shown here is derived from an EMBL/GenBank/DDBJ whole genome shotgun (WGS) entry which is preliminary data.</text>
</comment>
<evidence type="ECO:0000313" key="3">
    <source>
        <dbReference type="Proteomes" id="UP000284706"/>
    </source>
</evidence>
<dbReference type="STRING" id="231916.A0A409Y5M4"/>
<keyword evidence="1" id="KW-1133">Transmembrane helix</keyword>
<evidence type="ECO:0008006" key="4">
    <source>
        <dbReference type="Google" id="ProtNLM"/>
    </source>
</evidence>
<feature type="transmembrane region" description="Helical" evidence="1">
    <location>
        <begin position="245"/>
        <end position="270"/>
    </location>
</feature>
<proteinExistence type="predicted"/>
<keyword evidence="1" id="KW-0812">Transmembrane</keyword>
<protein>
    <recommendedName>
        <fullName evidence="4">Transmembrane protein</fullName>
    </recommendedName>
</protein>
<accession>A0A409Y5M4</accession>
<organism evidence="2 3">
    <name type="scientific">Gymnopilus dilepis</name>
    <dbReference type="NCBI Taxonomy" id="231916"/>
    <lineage>
        <taxon>Eukaryota</taxon>
        <taxon>Fungi</taxon>
        <taxon>Dikarya</taxon>
        <taxon>Basidiomycota</taxon>
        <taxon>Agaricomycotina</taxon>
        <taxon>Agaricomycetes</taxon>
        <taxon>Agaricomycetidae</taxon>
        <taxon>Agaricales</taxon>
        <taxon>Agaricineae</taxon>
        <taxon>Hymenogastraceae</taxon>
        <taxon>Gymnopilus</taxon>
    </lineage>
</organism>